<evidence type="ECO:0000256" key="1">
    <source>
        <dbReference type="SAM" id="Phobius"/>
    </source>
</evidence>
<dbReference type="OrthoDB" id="9808735at2"/>
<evidence type="ECO:0000313" key="4">
    <source>
        <dbReference type="Proteomes" id="UP000234271"/>
    </source>
</evidence>
<dbReference type="RefSeq" id="WP_062151655.1">
    <property type="nucleotide sequence ID" value="NZ_CP012373.2"/>
</dbReference>
<dbReference type="PANTHER" id="PTHR43031:SF18">
    <property type="entry name" value="RHODANESE-RELATED SULFURTRANSFERASES"/>
    <property type="match status" value="1"/>
</dbReference>
<sequence>MGQLMEFVGNHPFLFIALFVVTGMLAWHTLNSLQGGVSLQPQEVTMKINHDDAIVVDVREESEYIQGHIINSLHIPLGSLEGKLNRLEKYRSRPIVVSCMSGQRSASAVGILKKNGFENVYNLGGGIMAWQNANLPVTKGKESKEKLGTEVTIEKA</sequence>
<feature type="transmembrane region" description="Helical" evidence="1">
    <location>
        <begin position="12"/>
        <end position="30"/>
    </location>
</feature>
<keyword evidence="1" id="KW-1133">Transmembrane helix</keyword>
<dbReference type="Proteomes" id="UP000234271">
    <property type="component" value="Chromosome"/>
</dbReference>
<dbReference type="SMART" id="SM00450">
    <property type="entry name" value="RHOD"/>
    <property type="match status" value="1"/>
</dbReference>
<dbReference type="InterPro" id="IPR001763">
    <property type="entry name" value="Rhodanese-like_dom"/>
</dbReference>
<accession>A0A2N9YHP7</accession>
<proteinExistence type="predicted"/>
<dbReference type="STRING" id="288004.AL038_08265"/>
<organism evidence="3 4">
    <name type="scientific">Beggiatoa leptomitoformis</name>
    <dbReference type="NCBI Taxonomy" id="288004"/>
    <lineage>
        <taxon>Bacteria</taxon>
        <taxon>Pseudomonadati</taxon>
        <taxon>Pseudomonadota</taxon>
        <taxon>Gammaproteobacteria</taxon>
        <taxon>Thiotrichales</taxon>
        <taxon>Thiotrichaceae</taxon>
        <taxon>Beggiatoa</taxon>
    </lineage>
</organism>
<keyword evidence="4" id="KW-1185">Reference proteome</keyword>
<dbReference type="InterPro" id="IPR050229">
    <property type="entry name" value="GlpE_sulfurtransferase"/>
</dbReference>
<gene>
    <name evidence="3" type="ORF">BLE401_16040</name>
</gene>
<evidence type="ECO:0000313" key="3">
    <source>
        <dbReference type="EMBL" id="AUI70058.1"/>
    </source>
</evidence>
<evidence type="ECO:0000259" key="2">
    <source>
        <dbReference type="PROSITE" id="PS50206"/>
    </source>
</evidence>
<name>A0A2N9YHP7_9GAMM</name>
<dbReference type="EMBL" id="CP018889">
    <property type="protein sequence ID" value="AUI70058.1"/>
    <property type="molecule type" value="Genomic_DNA"/>
</dbReference>
<dbReference type="AlphaFoldDB" id="A0A2N9YHP7"/>
<dbReference type="PROSITE" id="PS50206">
    <property type="entry name" value="RHODANESE_3"/>
    <property type="match status" value="1"/>
</dbReference>
<dbReference type="Gene3D" id="3.40.250.10">
    <property type="entry name" value="Rhodanese-like domain"/>
    <property type="match status" value="1"/>
</dbReference>
<dbReference type="KEGG" id="blep:AL038_08265"/>
<dbReference type="SUPFAM" id="SSF52821">
    <property type="entry name" value="Rhodanese/Cell cycle control phosphatase"/>
    <property type="match status" value="1"/>
</dbReference>
<keyword evidence="1" id="KW-0472">Membrane</keyword>
<feature type="domain" description="Rhodanese" evidence="2">
    <location>
        <begin position="49"/>
        <end position="139"/>
    </location>
</feature>
<protein>
    <submittedName>
        <fullName evidence="3">Rhodanese-like domain-containing protein</fullName>
    </submittedName>
</protein>
<dbReference type="CDD" id="cd00158">
    <property type="entry name" value="RHOD"/>
    <property type="match status" value="1"/>
</dbReference>
<dbReference type="InterPro" id="IPR036873">
    <property type="entry name" value="Rhodanese-like_dom_sf"/>
</dbReference>
<keyword evidence="1" id="KW-0812">Transmembrane</keyword>
<dbReference type="Pfam" id="PF00581">
    <property type="entry name" value="Rhodanese"/>
    <property type="match status" value="1"/>
</dbReference>
<reference evidence="4" key="1">
    <citation type="submission" date="2016-12" db="EMBL/GenBank/DDBJ databases">
        <title>Complete Genome Sequence of Beggiatoa leptomitiformis D-401.</title>
        <authorList>
            <person name="Fomenkov A."/>
            <person name="Vincze T."/>
            <person name="Grabovich M."/>
            <person name="Anton B.P."/>
            <person name="Dubinina G."/>
            <person name="Orlova M."/>
            <person name="Belousova E."/>
            <person name="Roberts R.J."/>
        </authorList>
    </citation>
    <scope>NUCLEOTIDE SEQUENCE [LARGE SCALE GENOMIC DNA]</scope>
    <source>
        <strain evidence="4">D-401</strain>
    </source>
</reference>
<dbReference type="PANTHER" id="PTHR43031">
    <property type="entry name" value="FAD-DEPENDENT OXIDOREDUCTASE"/>
    <property type="match status" value="1"/>
</dbReference>